<evidence type="ECO:0000313" key="6">
    <source>
        <dbReference type="Proteomes" id="UP000280834"/>
    </source>
</evidence>
<dbReference type="GO" id="GO:0009986">
    <property type="term" value="C:cell surface"/>
    <property type="evidence" value="ECO:0007669"/>
    <property type="project" value="InterPro"/>
</dbReference>
<comment type="similarity">
    <text evidence="2">Belongs to the nematode transthyretin-like family.</text>
</comment>
<dbReference type="AlphaFoldDB" id="A0A3P7X9G9"/>
<evidence type="ECO:0000256" key="3">
    <source>
        <dbReference type="ARBA" id="ARBA00022525"/>
    </source>
</evidence>
<protein>
    <recommendedName>
        <fullName evidence="7">Transthyretin-like family protein</fullName>
    </recommendedName>
</protein>
<keyword evidence="3" id="KW-0964">Secreted</keyword>
<dbReference type="EMBL" id="UZAG01023149">
    <property type="protein sequence ID" value="VDO55844.1"/>
    <property type="molecule type" value="Genomic_DNA"/>
</dbReference>
<dbReference type="PANTHER" id="PTHR21700:SF48">
    <property type="entry name" value="TRANSTHYRETIN-LIKE FAMILY PROTEIN"/>
    <property type="match status" value="1"/>
</dbReference>
<evidence type="ECO:0000256" key="4">
    <source>
        <dbReference type="ARBA" id="ARBA00022729"/>
    </source>
</evidence>
<accession>A0A3P7X9G9</accession>
<reference evidence="5 6" key="1">
    <citation type="submission" date="2018-11" db="EMBL/GenBank/DDBJ databases">
        <authorList>
            <consortium name="Pathogen Informatics"/>
        </authorList>
    </citation>
    <scope>NUCLEOTIDE SEQUENCE [LARGE SCALE GENOMIC DNA]</scope>
</reference>
<organism evidence="5 6">
    <name type="scientific">Brugia timori</name>
    <dbReference type="NCBI Taxonomy" id="42155"/>
    <lineage>
        <taxon>Eukaryota</taxon>
        <taxon>Metazoa</taxon>
        <taxon>Ecdysozoa</taxon>
        <taxon>Nematoda</taxon>
        <taxon>Chromadorea</taxon>
        <taxon>Rhabditida</taxon>
        <taxon>Spirurina</taxon>
        <taxon>Spiruromorpha</taxon>
        <taxon>Filarioidea</taxon>
        <taxon>Onchocercidae</taxon>
        <taxon>Brugia</taxon>
    </lineage>
</organism>
<proteinExistence type="inferred from homology"/>
<name>A0A3P7X9G9_9BILA</name>
<dbReference type="Pfam" id="PF01060">
    <property type="entry name" value="TTR-52"/>
    <property type="match status" value="1"/>
</dbReference>
<evidence type="ECO:0000256" key="2">
    <source>
        <dbReference type="ARBA" id="ARBA00010112"/>
    </source>
</evidence>
<dbReference type="GO" id="GO:0005576">
    <property type="term" value="C:extracellular region"/>
    <property type="evidence" value="ECO:0007669"/>
    <property type="project" value="UniProtKB-SubCell"/>
</dbReference>
<evidence type="ECO:0008006" key="7">
    <source>
        <dbReference type="Google" id="ProtNLM"/>
    </source>
</evidence>
<evidence type="ECO:0000313" key="5">
    <source>
        <dbReference type="EMBL" id="VDO55844.1"/>
    </source>
</evidence>
<dbReference type="InterPro" id="IPR038479">
    <property type="entry name" value="Transthyretin-like_sf"/>
</dbReference>
<dbReference type="InterPro" id="IPR001534">
    <property type="entry name" value="Transthyretin-like"/>
</dbReference>
<dbReference type="PANTHER" id="PTHR21700">
    <property type="entry name" value="TRANSTHYRETIN-LIKE FAMILY PROTEIN-RELATED"/>
    <property type="match status" value="1"/>
</dbReference>
<evidence type="ECO:0000256" key="1">
    <source>
        <dbReference type="ARBA" id="ARBA00004613"/>
    </source>
</evidence>
<dbReference type="Gene3D" id="2.60.40.3330">
    <property type="match status" value="1"/>
</dbReference>
<sequence length="89" mass="10545">MSTNQTTLNGHFQIEGDTVGRTEQDIDPVIRFYHRCDDDLKKIGYRTFAISYPKEYVTIGRVPRKPFDIGKLNLQIIYPRENRDMKFFD</sequence>
<gene>
    <name evidence="5" type="ORF">BTMF_LOCUS15789</name>
</gene>
<keyword evidence="6" id="KW-1185">Reference proteome</keyword>
<comment type="subcellular location">
    <subcellularLocation>
        <location evidence="1">Secreted</location>
    </subcellularLocation>
</comment>
<dbReference type="Proteomes" id="UP000280834">
    <property type="component" value="Unassembled WGS sequence"/>
</dbReference>
<keyword evidence="4" id="KW-0732">Signal</keyword>